<evidence type="ECO:0000313" key="2">
    <source>
        <dbReference type="EMBL" id="KKU43181.1"/>
    </source>
</evidence>
<keyword evidence="1" id="KW-0472">Membrane</keyword>
<keyword evidence="1" id="KW-1133">Transmembrane helix</keyword>
<evidence type="ECO:0000313" key="3">
    <source>
        <dbReference type="Proteomes" id="UP000034487"/>
    </source>
</evidence>
<comment type="caution">
    <text evidence="2">The sequence shown here is derived from an EMBL/GenBank/DDBJ whole genome shotgun (WGS) entry which is preliminary data.</text>
</comment>
<gene>
    <name evidence="2" type="ORF">UX60_C0033G0007</name>
</gene>
<sequence>MLVRKMRRFAVSYLTISVAIILLANLVLVIFYARQFSLNAQALADCLNATCRVEWSLKDFIVVNSVLVGLLLVIWFAITKFRFHHQAS</sequence>
<name>A0A0G1QDV4_9BACT</name>
<evidence type="ECO:0000256" key="1">
    <source>
        <dbReference type="SAM" id="Phobius"/>
    </source>
</evidence>
<reference evidence="2 3" key="1">
    <citation type="journal article" date="2015" name="Nature">
        <title>rRNA introns, odd ribosomes, and small enigmatic genomes across a large radiation of phyla.</title>
        <authorList>
            <person name="Brown C.T."/>
            <person name="Hug L.A."/>
            <person name="Thomas B.C."/>
            <person name="Sharon I."/>
            <person name="Castelle C.J."/>
            <person name="Singh A."/>
            <person name="Wilkins M.J."/>
            <person name="Williams K.H."/>
            <person name="Banfield J.F."/>
        </authorList>
    </citation>
    <scope>NUCLEOTIDE SEQUENCE [LARGE SCALE GENOMIC DNA]</scope>
</reference>
<proteinExistence type="predicted"/>
<dbReference type="AlphaFoldDB" id="A0A0G1QDV4"/>
<feature type="transmembrane region" description="Helical" evidence="1">
    <location>
        <begin position="60"/>
        <end position="78"/>
    </location>
</feature>
<dbReference type="Proteomes" id="UP000034487">
    <property type="component" value="Unassembled WGS sequence"/>
</dbReference>
<accession>A0A0G1QDV4</accession>
<feature type="transmembrane region" description="Helical" evidence="1">
    <location>
        <begin position="12"/>
        <end position="33"/>
    </location>
</feature>
<protein>
    <submittedName>
        <fullName evidence="2">Uncharacterized protein</fullName>
    </submittedName>
</protein>
<keyword evidence="1" id="KW-0812">Transmembrane</keyword>
<dbReference type="EMBL" id="LCMV01000033">
    <property type="protein sequence ID" value="KKU43181.1"/>
    <property type="molecule type" value="Genomic_DNA"/>
</dbReference>
<organism evidence="2 3">
    <name type="scientific">Berkelbacteria bacterium GW2011_GWA2_46_7</name>
    <dbReference type="NCBI Taxonomy" id="1618335"/>
    <lineage>
        <taxon>Bacteria</taxon>
        <taxon>Candidatus Berkelbacteria</taxon>
    </lineage>
</organism>